<feature type="region of interest" description="Disordered" evidence="1">
    <location>
        <begin position="322"/>
        <end position="343"/>
    </location>
</feature>
<feature type="region of interest" description="Disordered" evidence="1">
    <location>
        <begin position="268"/>
        <end position="287"/>
    </location>
</feature>
<evidence type="ECO:0008006" key="4">
    <source>
        <dbReference type="Google" id="ProtNLM"/>
    </source>
</evidence>
<protein>
    <recommendedName>
        <fullName evidence="4">AAA+ ATPase domain-containing protein</fullName>
    </recommendedName>
</protein>
<evidence type="ECO:0000256" key="1">
    <source>
        <dbReference type="SAM" id="MobiDB-lite"/>
    </source>
</evidence>
<dbReference type="InterPro" id="IPR027417">
    <property type="entry name" value="P-loop_NTPase"/>
</dbReference>
<organism evidence="2 3">
    <name type="scientific">Streptomyces lateritius</name>
    <dbReference type="NCBI Taxonomy" id="67313"/>
    <lineage>
        <taxon>Bacteria</taxon>
        <taxon>Bacillati</taxon>
        <taxon>Actinomycetota</taxon>
        <taxon>Actinomycetes</taxon>
        <taxon>Kitasatosporales</taxon>
        <taxon>Streptomycetaceae</taxon>
        <taxon>Streptomyces</taxon>
    </lineage>
</organism>
<dbReference type="RefSeq" id="WP_391934548.1">
    <property type="nucleotide sequence ID" value="NZ_JBIBSM010000006.1"/>
</dbReference>
<keyword evidence="3" id="KW-1185">Reference proteome</keyword>
<comment type="caution">
    <text evidence="2">The sequence shown here is derived from an EMBL/GenBank/DDBJ whole genome shotgun (WGS) entry which is preliminary data.</text>
</comment>
<sequence length="343" mass="38058">MTIPAQHNPYGVFVPRSRQSLPHAPARPMDDHPLVPWDDTSHIEQWVDVDHAQEQLDAFRLCLDRLPELVNDGVDHGRLVVVTGPAGMGKTTLIHRCVHEARQYIAQLAPEAEGEPAPLTDVVAMAAGYDNNGKAISTDENGDFASTPAINSTIRDKVVAALGKHFTNLDPVISQEAPAKAFSAISTLLFRQDALLFVIVPHIDWRDAGVRTKFLKTCLKHAQSRIVLFVEISHGTDEPAAEVVKELLPHPAVTHLALERLREEDRARFSRSARSGHPDPDHTLLNGWNPADVRELRQVYHATAERQIREGRPVRITADELREHTGGLDLATLRRDPPPAHHP</sequence>
<dbReference type="EMBL" id="JBIBSM010000006">
    <property type="protein sequence ID" value="MFF8277232.1"/>
    <property type="molecule type" value="Genomic_DNA"/>
</dbReference>
<gene>
    <name evidence="2" type="ORF">ACF05T_14155</name>
</gene>
<reference evidence="2 3" key="1">
    <citation type="submission" date="2024-10" db="EMBL/GenBank/DDBJ databases">
        <title>The Natural Products Discovery Center: Release of the First 8490 Sequenced Strains for Exploring Actinobacteria Biosynthetic Diversity.</title>
        <authorList>
            <person name="Kalkreuter E."/>
            <person name="Kautsar S.A."/>
            <person name="Yang D."/>
            <person name="Bader C.D."/>
            <person name="Teijaro C.N."/>
            <person name="Fluegel L."/>
            <person name="Davis C.M."/>
            <person name="Simpson J.R."/>
            <person name="Lauterbach L."/>
            <person name="Steele A.D."/>
            <person name="Gui C."/>
            <person name="Meng S."/>
            <person name="Li G."/>
            <person name="Viehrig K."/>
            <person name="Ye F."/>
            <person name="Su P."/>
            <person name="Kiefer A.F."/>
            <person name="Nichols A."/>
            <person name="Cepeda A.J."/>
            <person name="Yan W."/>
            <person name="Fan B."/>
            <person name="Jiang Y."/>
            <person name="Adhikari A."/>
            <person name="Zheng C.-J."/>
            <person name="Schuster L."/>
            <person name="Cowan T.M."/>
            <person name="Smanski M.J."/>
            <person name="Chevrette M.G."/>
            <person name="De Carvalho L.P.S."/>
            <person name="Shen B."/>
        </authorList>
    </citation>
    <scope>NUCLEOTIDE SEQUENCE [LARGE SCALE GENOMIC DNA]</scope>
    <source>
        <strain evidence="2 3">NPDC015755</strain>
    </source>
</reference>
<evidence type="ECO:0000313" key="3">
    <source>
        <dbReference type="Proteomes" id="UP001603013"/>
    </source>
</evidence>
<name>A0ABW6YCE0_9ACTN</name>
<accession>A0ABW6YCE0</accession>
<proteinExistence type="predicted"/>
<dbReference type="Gene3D" id="3.40.50.300">
    <property type="entry name" value="P-loop containing nucleotide triphosphate hydrolases"/>
    <property type="match status" value="1"/>
</dbReference>
<dbReference type="SUPFAM" id="SSF52540">
    <property type="entry name" value="P-loop containing nucleoside triphosphate hydrolases"/>
    <property type="match status" value="1"/>
</dbReference>
<dbReference type="Proteomes" id="UP001603013">
    <property type="component" value="Unassembled WGS sequence"/>
</dbReference>
<evidence type="ECO:0000313" key="2">
    <source>
        <dbReference type="EMBL" id="MFF8277232.1"/>
    </source>
</evidence>